<name>A0A4Q7R7T8_9BURK</name>
<evidence type="ECO:0000313" key="2">
    <source>
        <dbReference type="EMBL" id="RZT28875.1"/>
    </source>
</evidence>
<keyword evidence="1" id="KW-0732">Signal</keyword>
<dbReference type="Proteomes" id="UP000291078">
    <property type="component" value="Unassembled WGS sequence"/>
</dbReference>
<organism evidence="2 3">
    <name type="scientific">Cupriavidus agavae</name>
    <dbReference type="NCBI Taxonomy" id="1001822"/>
    <lineage>
        <taxon>Bacteria</taxon>
        <taxon>Pseudomonadati</taxon>
        <taxon>Pseudomonadota</taxon>
        <taxon>Betaproteobacteria</taxon>
        <taxon>Burkholderiales</taxon>
        <taxon>Burkholderiaceae</taxon>
        <taxon>Cupriavidus</taxon>
    </lineage>
</organism>
<dbReference type="RefSeq" id="WP_235845036.1">
    <property type="nucleotide sequence ID" value="NZ_SGXM01000015.1"/>
</dbReference>
<reference evidence="2 3" key="1">
    <citation type="journal article" date="2015" name="Stand. Genomic Sci.">
        <title>Genomic Encyclopedia of Bacterial and Archaeal Type Strains, Phase III: the genomes of soil and plant-associated and newly described type strains.</title>
        <authorList>
            <person name="Whitman W.B."/>
            <person name="Woyke T."/>
            <person name="Klenk H.P."/>
            <person name="Zhou Y."/>
            <person name="Lilburn T.G."/>
            <person name="Beck B.J."/>
            <person name="De Vos P."/>
            <person name="Vandamme P."/>
            <person name="Eisen J.A."/>
            <person name="Garrity G."/>
            <person name="Hugenholtz P."/>
            <person name="Kyrpides N.C."/>
        </authorList>
    </citation>
    <scope>NUCLEOTIDE SEQUENCE [LARGE SCALE GENOMIC DNA]</scope>
    <source>
        <strain evidence="2 3">ASC-9842</strain>
    </source>
</reference>
<gene>
    <name evidence="2" type="ORF">EV147_5192</name>
</gene>
<dbReference type="EMBL" id="SGXM01000015">
    <property type="protein sequence ID" value="RZT28875.1"/>
    <property type="molecule type" value="Genomic_DNA"/>
</dbReference>
<evidence type="ECO:0000313" key="3">
    <source>
        <dbReference type="Proteomes" id="UP000291078"/>
    </source>
</evidence>
<feature type="chain" id="PRO_5020803252" evidence="1">
    <location>
        <begin position="25"/>
        <end position="662"/>
    </location>
</feature>
<feature type="signal peptide" evidence="1">
    <location>
        <begin position="1"/>
        <end position="24"/>
    </location>
</feature>
<protein>
    <submittedName>
        <fullName evidence="2">Uncharacterized protein</fullName>
    </submittedName>
</protein>
<dbReference type="Gene3D" id="2.60.40.1080">
    <property type="match status" value="1"/>
</dbReference>
<comment type="caution">
    <text evidence="2">The sequence shown here is derived from an EMBL/GenBank/DDBJ whole genome shotgun (WGS) entry which is preliminary data.</text>
</comment>
<evidence type="ECO:0000256" key="1">
    <source>
        <dbReference type="SAM" id="SignalP"/>
    </source>
</evidence>
<accession>A0A4Q7R7T8</accession>
<proteinExistence type="predicted"/>
<keyword evidence="3" id="KW-1185">Reference proteome</keyword>
<sequence>MFSHLLAGARAAGLALLAATLLVACGSDESPQNTTVTPTASRLVVDTGSAAPVAGGTLTLKATLLAADGSEVKGASFAWMSSNPAVATVVSASDKAPAATASVMARVGIYATIQTLVAGVADITATATLADGSQATSTTHLSVQPPAAKTYALSLSPSTLTVNSGAAPHVVTAVVQRSDGVDGVADLKDWSWTVDNSAFAMAPASDGHSAQVSSSGTLAATGKLTACATTPAGDHLCANTSLARPAVPLPSIAFSALSLRVKPGRTGTVSATLTDAQGANLASQATLGWSIQQSGTAASIVGAANSASVTVGIDAAQTIAYTATLTVTATYPDGRSNSSSLPLSSPGMWSRLPDAPIASPSIISLAIDGTRVWRLTADGSQPARLERFGTDGATPREPVAALPAAAQGIWLAAATNPVNSSVMVQLSADAGTVSFGSLDADLAGSRADGPLQGCGTAPTAGRTFIKSTDGTSIYSVGWCANSWQWWNQQVGGAAVAAFQFETNAPVLDARPVPTGGAGLAIHNDGLNQIQTTSGSGTAYTNRTTATLSLAAIAPNATDESSPVYGYASSLGIVTRPVPVNYSYVNLWSGVPLLTKLSAIPHFLVGLSASSLTLFNTDNSATATVAFPSGGTVIDFVGALDTNGKVRIAAKLADGSVWVYDQP</sequence>
<dbReference type="AlphaFoldDB" id="A0A4Q7R7T8"/>